<evidence type="ECO:0000256" key="5">
    <source>
        <dbReference type="ARBA" id="ARBA00022777"/>
    </source>
</evidence>
<dbReference type="Gene3D" id="3.30.70.560">
    <property type="entry name" value="7,8-Dihydro-6-hydroxymethylpterin-pyrophosphokinase HPPK"/>
    <property type="match status" value="1"/>
</dbReference>
<evidence type="ECO:0000256" key="1">
    <source>
        <dbReference type="ARBA" id="ARBA00005051"/>
    </source>
</evidence>
<dbReference type="PANTHER" id="PTHR43071:SF1">
    <property type="entry name" value="2-AMINO-4-HYDROXY-6-HYDROXYMETHYLDIHYDROPTERIDINE PYROPHOSPHOKINASE"/>
    <property type="match status" value="1"/>
</dbReference>
<keyword evidence="3" id="KW-0808">Transferase</keyword>
<dbReference type="UniPathway" id="UPA00077">
    <property type="reaction ID" value="UER00155"/>
</dbReference>
<evidence type="ECO:0000313" key="9">
    <source>
        <dbReference type="EMBL" id="OGG04733.1"/>
    </source>
</evidence>
<dbReference type="PROSITE" id="PS00794">
    <property type="entry name" value="HPPK"/>
    <property type="match status" value="1"/>
</dbReference>
<dbReference type="InterPro" id="IPR035907">
    <property type="entry name" value="Hppk_sf"/>
</dbReference>
<dbReference type="GO" id="GO:0046654">
    <property type="term" value="P:tetrahydrofolate biosynthetic process"/>
    <property type="evidence" value="ECO:0007669"/>
    <property type="project" value="UniProtKB-UniPathway"/>
</dbReference>
<dbReference type="GO" id="GO:0005524">
    <property type="term" value="F:ATP binding"/>
    <property type="evidence" value="ECO:0007669"/>
    <property type="project" value="UniProtKB-KW"/>
</dbReference>
<evidence type="ECO:0000259" key="8">
    <source>
        <dbReference type="PROSITE" id="PS00794"/>
    </source>
</evidence>
<dbReference type="Proteomes" id="UP000179129">
    <property type="component" value="Unassembled WGS sequence"/>
</dbReference>
<keyword evidence="6" id="KW-0067">ATP-binding</keyword>
<dbReference type="SUPFAM" id="SSF55083">
    <property type="entry name" value="6-hydroxymethyl-7,8-dihydropterin pyrophosphokinase, HPPK"/>
    <property type="match status" value="1"/>
</dbReference>
<comment type="caution">
    <text evidence="9">The sequence shown here is derived from an EMBL/GenBank/DDBJ whole genome shotgun (WGS) entry which is preliminary data.</text>
</comment>
<organism evidence="9 10">
    <name type="scientific">Candidatus Glassbacteria bacterium RIFCSPLOWO2_12_FULL_58_11</name>
    <dbReference type="NCBI Taxonomy" id="1817867"/>
    <lineage>
        <taxon>Bacteria</taxon>
        <taxon>Candidatus Glassiibacteriota</taxon>
    </lineage>
</organism>
<proteinExistence type="predicted"/>
<keyword evidence="4" id="KW-0547">Nucleotide-binding</keyword>
<dbReference type="GO" id="GO:0016301">
    <property type="term" value="F:kinase activity"/>
    <property type="evidence" value="ECO:0007669"/>
    <property type="project" value="UniProtKB-KW"/>
</dbReference>
<dbReference type="Pfam" id="PF01288">
    <property type="entry name" value="HPPK"/>
    <property type="match status" value="1"/>
</dbReference>
<evidence type="ECO:0000256" key="2">
    <source>
        <dbReference type="ARBA" id="ARBA00013253"/>
    </source>
</evidence>
<sequence>MNSAVISVGSNIDPEANIEKARLRLSCSQKLVGVSAFVRTRPIGKLDQPDFLNGAFLVSTGLERSDFIKLLKEIENELGRVRTADKYGPRSIDLDLVVWNGRVVDEDFYSRSFVRDAVVELLPELGSQAGLDRNGAFDNN</sequence>
<evidence type="ECO:0000256" key="7">
    <source>
        <dbReference type="ARBA" id="ARBA00022909"/>
    </source>
</evidence>
<evidence type="ECO:0000313" key="10">
    <source>
        <dbReference type="Proteomes" id="UP000179129"/>
    </source>
</evidence>
<keyword evidence="7" id="KW-0289">Folate biosynthesis</keyword>
<dbReference type="GO" id="GO:0046656">
    <property type="term" value="P:folic acid biosynthetic process"/>
    <property type="evidence" value="ECO:0007669"/>
    <property type="project" value="UniProtKB-KW"/>
</dbReference>
<evidence type="ECO:0000256" key="6">
    <source>
        <dbReference type="ARBA" id="ARBA00022840"/>
    </source>
</evidence>
<dbReference type="PANTHER" id="PTHR43071">
    <property type="entry name" value="2-AMINO-4-HYDROXY-6-HYDROXYMETHYLDIHYDROPTERIDINE PYROPHOSPHOKINASE"/>
    <property type="match status" value="1"/>
</dbReference>
<comment type="pathway">
    <text evidence="1">Cofactor biosynthesis; tetrahydrofolate biosynthesis; 2-amino-4-hydroxy-6-hydroxymethyl-7,8-dihydropteridine diphosphate from 7,8-dihydroneopterin triphosphate: step 4/4.</text>
</comment>
<name>A0A1F5YXB7_9BACT</name>
<evidence type="ECO:0000256" key="4">
    <source>
        <dbReference type="ARBA" id="ARBA00022741"/>
    </source>
</evidence>
<dbReference type="GO" id="GO:0003848">
    <property type="term" value="F:2-amino-4-hydroxy-6-hydroxymethyldihydropteridine diphosphokinase activity"/>
    <property type="evidence" value="ECO:0007669"/>
    <property type="project" value="UniProtKB-EC"/>
</dbReference>
<reference evidence="9 10" key="1">
    <citation type="journal article" date="2016" name="Nat. Commun.">
        <title>Thousands of microbial genomes shed light on interconnected biogeochemical processes in an aquifer system.</title>
        <authorList>
            <person name="Anantharaman K."/>
            <person name="Brown C.T."/>
            <person name="Hug L.A."/>
            <person name="Sharon I."/>
            <person name="Castelle C.J."/>
            <person name="Probst A.J."/>
            <person name="Thomas B.C."/>
            <person name="Singh A."/>
            <person name="Wilkins M.J."/>
            <person name="Karaoz U."/>
            <person name="Brodie E.L."/>
            <person name="Williams K.H."/>
            <person name="Hubbard S.S."/>
            <person name="Banfield J.F."/>
        </authorList>
    </citation>
    <scope>NUCLEOTIDE SEQUENCE [LARGE SCALE GENOMIC DNA]</scope>
</reference>
<protein>
    <recommendedName>
        <fullName evidence="2">2-amino-4-hydroxy-6-hydroxymethyldihydropteridine diphosphokinase</fullName>
        <ecNumber evidence="2">2.7.6.3</ecNumber>
    </recommendedName>
</protein>
<evidence type="ECO:0000256" key="3">
    <source>
        <dbReference type="ARBA" id="ARBA00022679"/>
    </source>
</evidence>
<dbReference type="CDD" id="cd00483">
    <property type="entry name" value="HPPK"/>
    <property type="match status" value="1"/>
</dbReference>
<dbReference type="InterPro" id="IPR000550">
    <property type="entry name" value="Hppk"/>
</dbReference>
<dbReference type="STRING" id="1817867.A3F83_01090"/>
<dbReference type="NCBIfam" id="TIGR01498">
    <property type="entry name" value="folK"/>
    <property type="match status" value="1"/>
</dbReference>
<gene>
    <name evidence="9" type="ORF">A3F83_01090</name>
</gene>
<keyword evidence="5 9" id="KW-0418">Kinase</keyword>
<feature type="domain" description="7,8-dihydro-6-hydroxymethylpterin-pyrophosphokinase" evidence="8">
    <location>
        <begin position="86"/>
        <end position="97"/>
    </location>
</feature>
<dbReference type="EMBL" id="MFIX01000094">
    <property type="protein sequence ID" value="OGG04733.1"/>
    <property type="molecule type" value="Genomic_DNA"/>
</dbReference>
<dbReference type="AlphaFoldDB" id="A0A1F5YXB7"/>
<dbReference type="EC" id="2.7.6.3" evidence="2"/>
<accession>A0A1F5YXB7</accession>